<dbReference type="SMART" id="SM00869">
    <property type="entry name" value="Autotransporter"/>
    <property type="match status" value="1"/>
</dbReference>
<proteinExistence type="predicted"/>
<accession>A0A170T3T5</accession>
<dbReference type="InterPro" id="IPR051058">
    <property type="entry name" value="GDSL_Est/Lipase"/>
</dbReference>
<evidence type="ECO:0000313" key="5">
    <source>
        <dbReference type="Proteomes" id="UP000182631"/>
    </source>
</evidence>
<dbReference type="Gene3D" id="2.40.128.130">
    <property type="entry name" value="Autotransporter beta-domain"/>
    <property type="match status" value="1"/>
</dbReference>
<dbReference type="SUPFAM" id="SSF52266">
    <property type="entry name" value="SGNH hydrolase"/>
    <property type="match status" value="1"/>
</dbReference>
<dbReference type="InterPro" id="IPR036709">
    <property type="entry name" value="Autotransporte_beta_dom_sf"/>
</dbReference>
<dbReference type="GO" id="GO:0016788">
    <property type="term" value="F:hydrolase activity, acting on ester bonds"/>
    <property type="evidence" value="ECO:0007669"/>
    <property type="project" value="InterPro"/>
</dbReference>
<protein>
    <recommendedName>
        <fullName evidence="3">Autotransporter domain-containing protein</fullName>
    </recommendedName>
</protein>
<sequence length="711" mass="75108">MDHQHPSRYGPDSPQVSRGLHDANAKGSPSEPVPGGSVLARELRPVLRTSLLLAGWAMAGAAQAQSFDSVVVFGDSVSDPGNLARLQNQTPGLPADLRYPEGTNFSTNPDWVWAQHLEQFYGGLGQYQPIESGGTNYAVGGARVTRDFSSLSQSYQLLSISSQLRQHFNSLDGDRANPDALYVIWGGANDLDLAGSDGALARVGKALASGNDIPAAIARFSGDLAGLQQAAQTAASDYLGQIQYLQEKGAENIVILNLPPLRETPGVLQVNRALSTVPGFNMPVKDFINRNGSLQFNQTLADGLPNLGHGVVAIDVHGLFQELIREPGNYGFQNVTQGACTGTPIPGLGFDDACGPANSGYPYTYNPNTNDTYLFADSIHPSGSVHQMLANMVTSTLSAPVQVSLAGEGALSVARVHRHAVARRGSMTIPLDGANLQLWAAGALAQEDKDALPTLGDSSADLNVVTLGISRDWDGGGSVGAAVSFGNHHNTAQGATLDSAATLWSLDGQWQRGPLQLQGGLTLGSTGVDIERSIVLGPTQRTEQGSTTISHFGANLDLDYTLPNGGNHFRHSLSAGLNWINQNTDGYREGGNRATAMNFAKFSRRSVTVRAGYGIEAAHHLGGLPVRPHARISYERELEMDPVRVSAGVNSMPGASFSLNGLKPSAATAVLAVGAVVDVHEHMEASLDYTFRTGDQSQRSHQAALGLHLKL</sequence>
<organism evidence="4 5">
    <name type="scientific">Candidatus Synechococcus spongiarum</name>
    <dbReference type="NCBI Taxonomy" id="431041"/>
    <lineage>
        <taxon>Bacteria</taxon>
        <taxon>Bacillati</taxon>
        <taxon>Cyanobacteriota</taxon>
        <taxon>Cyanophyceae</taxon>
        <taxon>Synechococcales</taxon>
        <taxon>Synechococcaceae</taxon>
        <taxon>Synechococcus</taxon>
    </lineage>
</organism>
<dbReference type="PANTHER" id="PTHR45648:SF22">
    <property type="entry name" value="GDSL LIPASE_ACYLHYDROLASE FAMILY PROTEIN (AFU_ORTHOLOGUE AFUA_4G14700)"/>
    <property type="match status" value="1"/>
</dbReference>
<evidence type="ECO:0000256" key="2">
    <source>
        <dbReference type="SAM" id="MobiDB-lite"/>
    </source>
</evidence>
<dbReference type="Pfam" id="PF00657">
    <property type="entry name" value="Lipase_GDSL"/>
    <property type="match status" value="1"/>
</dbReference>
<dbReference type="InterPro" id="IPR001087">
    <property type="entry name" value="GDSL"/>
</dbReference>
<dbReference type="Gene3D" id="3.40.50.1110">
    <property type="entry name" value="SGNH hydrolase"/>
    <property type="match status" value="1"/>
</dbReference>
<dbReference type="InterPro" id="IPR036514">
    <property type="entry name" value="SGNH_hydro_sf"/>
</dbReference>
<dbReference type="InterPro" id="IPR005546">
    <property type="entry name" value="Autotransporte_beta"/>
</dbReference>
<keyword evidence="1" id="KW-0378">Hydrolase</keyword>
<evidence type="ECO:0000313" key="4">
    <source>
        <dbReference type="EMBL" id="CZB11341.1"/>
    </source>
</evidence>
<name>A0A170T3T5_9SYNE</name>
<dbReference type="Proteomes" id="UP000182631">
    <property type="component" value="Unassembled WGS sequence"/>
</dbReference>
<dbReference type="PANTHER" id="PTHR45648">
    <property type="entry name" value="GDSL LIPASE/ACYLHYDROLASE FAMILY PROTEIN (AFU_ORTHOLOGUE AFUA_4G14700)"/>
    <property type="match status" value="1"/>
</dbReference>
<dbReference type="CDD" id="cd01846">
    <property type="entry name" value="fatty_acyltransferase_like"/>
    <property type="match status" value="1"/>
</dbReference>
<evidence type="ECO:0000256" key="1">
    <source>
        <dbReference type="ARBA" id="ARBA00022801"/>
    </source>
</evidence>
<evidence type="ECO:0000259" key="3">
    <source>
        <dbReference type="PROSITE" id="PS51208"/>
    </source>
</evidence>
<dbReference type="SUPFAM" id="SSF103515">
    <property type="entry name" value="Autotransporter"/>
    <property type="match status" value="1"/>
</dbReference>
<dbReference type="AlphaFoldDB" id="A0A170T3T5"/>
<gene>
    <name evidence="4" type="ORF">FLM9_101</name>
</gene>
<dbReference type="EMBL" id="FITM01000011">
    <property type="protein sequence ID" value="CZB11341.1"/>
    <property type="molecule type" value="Genomic_DNA"/>
</dbReference>
<keyword evidence="5" id="KW-1185">Reference proteome</keyword>
<reference evidence="5" key="1">
    <citation type="submission" date="2016-02" db="EMBL/GenBank/DDBJ databases">
        <authorList>
            <person name="liu f."/>
        </authorList>
    </citation>
    <scope>NUCLEOTIDE SEQUENCE [LARGE SCALE GENOMIC DNA]</scope>
</reference>
<dbReference type="PROSITE" id="PS51208">
    <property type="entry name" value="AUTOTRANSPORTER"/>
    <property type="match status" value="1"/>
</dbReference>
<feature type="region of interest" description="Disordered" evidence="2">
    <location>
        <begin position="1"/>
        <end position="37"/>
    </location>
</feature>
<dbReference type="Pfam" id="PF03797">
    <property type="entry name" value="Autotransporter"/>
    <property type="match status" value="1"/>
</dbReference>
<feature type="domain" description="Autotransporter" evidence="3">
    <location>
        <begin position="431"/>
        <end position="711"/>
    </location>
</feature>